<evidence type="ECO:0000313" key="2">
    <source>
        <dbReference type="Proteomes" id="UP000427769"/>
    </source>
</evidence>
<organism evidence="1 2">
    <name type="scientific">Desulfosarcina widdelii</name>
    <dbReference type="NCBI Taxonomy" id="947919"/>
    <lineage>
        <taxon>Bacteria</taxon>
        <taxon>Pseudomonadati</taxon>
        <taxon>Thermodesulfobacteriota</taxon>
        <taxon>Desulfobacteria</taxon>
        <taxon>Desulfobacterales</taxon>
        <taxon>Desulfosarcinaceae</taxon>
        <taxon>Desulfosarcina</taxon>
    </lineage>
</organism>
<name>A0A5K7YUJ0_9BACT</name>
<reference evidence="1 2" key="1">
    <citation type="submission" date="2019-11" db="EMBL/GenBank/DDBJ databases">
        <title>Comparative genomics of hydrocarbon-degrading Desulfosarcina strains.</title>
        <authorList>
            <person name="Watanabe M."/>
            <person name="Kojima H."/>
            <person name="Fukui M."/>
        </authorList>
    </citation>
    <scope>NUCLEOTIDE SEQUENCE [LARGE SCALE GENOMIC DNA]</scope>
    <source>
        <strain evidence="1 2">PP31</strain>
    </source>
</reference>
<dbReference type="Gene3D" id="3.30.160.250">
    <property type="match status" value="1"/>
</dbReference>
<dbReference type="EMBL" id="AP021875">
    <property type="protein sequence ID" value="BBO72956.1"/>
    <property type="molecule type" value="Genomic_DNA"/>
</dbReference>
<evidence type="ECO:0008006" key="3">
    <source>
        <dbReference type="Google" id="ProtNLM"/>
    </source>
</evidence>
<protein>
    <recommendedName>
        <fullName evidence="3">HicB family protein</fullName>
    </recommendedName>
</protein>
<dbReference type="Proteomes" id="UP000427769">
    <property type="component" value="Chromosome"/>
</dbReference>
<gene>
    <name evidence="1" type="ORF">DSCW_03730</name>
</gene>
<sequence length="69" mass="8087">MLKKYTLLYWQDGKWLVGRLRERSDVFSQGKTLSELESNIQEALSLMEDTDFENLPAGFKIKEMTVETQ</sequence>
<dbReference type="AlphaFoldDB" id="A0A5K7YUJ0"/>
<keyword evidence="2" id="KW-1185">Reference proteome</keyword>
<dbReference type="OrthoDB" id="9807959at2"/>
<dbReference type="SUPFAM" id="SSF143100">
    <property type="entry name" value="TTHA1013/TTHA0281-like"/>
    <property type="match status" value="1"/>
</dbReference>
<dbReference type="RefSeq" id="WP_155302113.1">
    <property type="nucleotide sequence ID" value="NZ_AP021875.1"/>
</dbReference>
<proteinExistence type="predicted"/>
<dbReference type="InterPro" id="IPR035069">
    <property type="entry name" value="TTHA1013/TTHA0281-like"/>
</dbReference>
<accession>A0A5K7YUJ0</accession>
<evidence type="ECO:0000313" key="1">
    <source>
        <dbReference type="EMBL" id="BBO72956.1"/>
    </source>
</evidence>
<dbReference type="KEGG" id="dwd:DSCW_03730"/>